<dbReference type="KEGG" id="cbd:CBUD_0721a"/>
<protein>
    <submittedName>
        <fullName evidence="7">Permease</fullName>
    </submittedName>
</protein>
<keyword evidence="5 6" id="KW-0472">Membrane</keyword>
<dbReference type="AlphaFoldDB" id="B5XHA1"/>
<dbReference type="RefSeq" id="WP_011996704.1">
    <property type="nucleotide sequence ID" value="NC_009727.1"/>
</dbReference>
<evidence type="ECO:0000313" key="8">
    <source>
        <dbReference type="Proteomes" id="UP000008555"/>
    </source>
</evidence>
<evidence type="ECO:0000256" key="1">
    <source>
        <dbReference type="ARBA" id="ARBA00004141"/>
    </source>
</evidence>
<evidence type="ECO:0000256" key="3">
    <source>
        <dbReference type="ARBA" id="ARBA00022692"/>
    </source>
</evidence>
<reference evidence="7 8" key="1">
    <citation type="journal article" date="2009" name="Infect. Immun.">
        <title>Comparative genomics reveal extensive transposon-mediated genomic plasticity and diversity among potential effector proteins within the genus Coxiella.</title>
        <authorList>
            <person name="Beare P.A."/>
            <person name="Unsworth N."/>
            <person name="Andoh M."/>
            <person name="Voth D.E."/>
            <person name="Omsland A."/>
            <person name="Gilk S.D."/>
            <person name="Williams K.P."/>
            <person name="Sobral B.W."/>
            <person name="Kupko J.J.III."/>
            <person name="Porcella S.F."/>
            <person name="Samuel J.E."/>
            <person name="Heinzen R.A."/>
        </authorList>
    </citation>
    <scope>NUCLEOTIDE SEQUENCE [LARGE SCALE GENOMIC DNA]</scope>
    <source>
        <strain evidence="7 8">Dugway 5J108-111</strain>
    </source>
</reference>
<dbReference type="GO" id="GO:0016020">
    <property type="term" value="C:membrane"/>
    <property type="evidence" value="ECO:0007669"/>
    <property type="project" value="UniProtKB-SubCell"/>
</dbReference>
<evidence type="ECO:0000256" key="4">
    <source>
        <dbReference type="ARBA" id="ARBA00022989"/>
    </source>
</evidence>
<keyword evidence="4 6" id="KW-1133">Transmembrane helix</keyword>
<accession>B5XHA1</accession>
<evidence type="ECO:0000256" key="6">
    <source>
        <dbReference type="SAM" id="Phobius"/>
    </source>
</evidence>
<comment type="similarity">
    <text evidence="2">Belongs to the autoinducer-2 exporter (AI-2E) (TC 2.A.86) family.</text>
</comment>
<dbReference type="EMBL" id="CP000733">
    <property type="protein sequence ID" value="ACI23121.1"/>
    <property type="molecule type" value="Genomic_DNA"/>
</dbReference>
<proteinExistence type="inferred from homology"/>
<dbReference type="Pfam" id="PF01594">
    <property type="entry name" value="AI-2E_transport"/>
    <property type="match status" value="1"/>
</dbReference>
<organism evidence="7 8">
    <name type="scientific">Coxiella burnetii (strain Dugway 5J108-111)</name>
    <dbReference type="NCBI Taxonomy" id="434922"/>
    <lineage>
        <taxon>Bacteria</taxon>
        <taxon>Pseudomonadati</taxon>
        <taxon>Pseudomonadota</taxon>
        <taxon>Gammaproteobacteria</taxon>
        <taxon>Legionellales</taxon>
        <taxon>Coxiellaceae</taxon>
        <taxon>Coxiella</taxon>
    </lineage>
</organism>
<comment type="subcellular location">
    <subcellularLocation>
        <location evidence="1">Membrane</location>
        <topology evidence="1">Multi-pass membrane protein</topology>
    </subcellularLocation>
</comment>
<name>B5XHA1_COXBN</name>
<evidence type="ECO:0000256" key="5">
    <source>
        <dbReference type="ARBA" id="ARBA00023136"/>
    </source>
</evidence>
<dbReference type="HOGENOM" id="CLU_2492602_0_0_6"/>
<dbReference type="InterPro" id="IPR002549">
    <property type="entry name" value="AI-2E-like"/>
</dbReference>
<evidence type="ECO:0000313" key="7">
    <source>
        <dbReference type="EMBL" id="ACI23121.1"/>
    </source>
</evidence>
<feature type="transmembrane region" description="Helical" evidence="6">
    <location>
        <begin position="47"/>
        <end position="71"/>
    </location>
</feature>
<keyword evidence="3 6" id="KW-0812">Transmembrane</keyword>
<gene>
    <name evidence="7" type="ORF">CBUD_0721a</name>
</gene>
<sequence length="96" mass="10695">MPFGTRALRYCIVFLSPRWASQAQPNLRALDGNLLVPLLFSEAMDLHPIVIILSILVFGGIWGFWGIFFAIPLATLVKMVLNAWPKARISQNDTPG</sequence>
<dbReference type="Proteomes" id="UP000008555">
    <property type="component" value="Chromosome"/>
</dbReference>
<evidence type="ECO:0000256" key="2">
    <source>
        <dbReference type="ARBA" id="ARBA00009773"/>
    </source>
</evidence>